<keyword evidence="6" id="KW-1185">Reference proteome</keyword>
<dbReference type="InterPro" id="IPR033116">
    <property type="entry name" value="TRYPSIN_SER"/>
</dbReference>
<accession>A0A9Q0BL29</accession>
<dbReference type="InterPro" id="IPR018114">
    <property type="entry name" value="TRYPSIN_HIS"/>
</dbReference>
<dbReference type="SUPFAM" id="SSF50494">
    <property type="entry name" value="Trypsin-like serine proteases"/>
    <property type="match status" value="1"/>
</dbReference>
<dbReference type="InterPro" id="IPR051487">
    <property type="entry name" value="Ser/Thr_Proteases_Immune/Dev"/>
</dbReference>
<proteinExistence type="inferred from homology"/>
<dbReference type="GO" id="GO:0006508">
    <property type="term" value="P:proteolysis"/>
    <property type="evidence" value="ECO:0007669"/>
    <property type="project" value="UniProtKB-KW"/>
</dbReference>
<keyword evidence="3" id="KW-0645">Protease</keyword>
<dbReference type="PANTHER" id="PTHR24256">
    <property type="entry name" value="TRYPTASE-RELATED"/>
    <property type="match status" value="1"/>
</dbReference>
<dbReference type="Gene3D" id="2.40.10.10">
    <property type="entry name" value="Trypsin-like serine proteases"/>
    <property type="match status" value="1"/>
</dbReference>
<dbReference type="Proteomes" id="UP001059596">
    <property type="component" value="Unassembled WGS sequence"/>
</dbReference>
<sequence>MRQGKQWCEIKSQLPTDNKARSKAMGTNCERSLMLILLANITVFGLQNELPSRDIQGRIISGSQAKIGQFPWQVILKRDEWDDLLCGASIISENWVLTAAHCASGHDSLFLMFGSVQLNNESAQNMTSTNIFVHPNYNENLNNDVALILLPEPLQFSSNVQAIQLVGESQASNSFVGTTATVAGFGLMDDEYLDYSPTLLFAQVEVIDNKECLPIFGTAVVLYSTMCARGLGGSNMSICSGDSGGPLIAYNTSSGQWQQIGINSFVAEDQCTASYPSGYVRLTSFLNFIAETTNGAVAS</sequence>
<keyword evidence="3" id="KW-0720">Serine protease</keyword>
<dbReference type="PROSITE" id="PS00135">
    <property type="entry name" value="TRYPSIN_SER"/>
    <property type="match status" value="1"/>
</dbReference>
<gene>
    <name evidence="5" type="ORF">M5D96_011604</name>
</gene>
<dbReference type="InterPro" id="IPR001254">
    <property type="entry name" value="Trypsin_dom"/>
</dbReference>
<dbReference type="Pfam" id="PF00089">
    <property type="entry name" value="Trypsin"/>
    <property type="match status" value="1"/>
</dbReference>
<reference evidence="5" key="1">
    <citation type="journal article" date="2023" name="Genome Biol. Evol.">
        <title>Long-read-based Genome Assembly of Drosophila gunungcola Reveals Fewer Chemosensory Genes in Flower-breeding Species.</title>
        <authorList>
            <person name="Negi A."/>
            <person name="Liao B.Y."/>
            <person name="Yeh S.D."/>
        </authorList>
    </citation>
    <scope>NUCLEOTIDE SEQUENCE</scope>
    <source>
        <strain evidence="5">Sukarami</strain>
    </source>
</reference>
<dbReference type="PROSITE" id="PS50240">
    <property type="entry name" value="TRYPSIN_DOM"/>
    <property type="match status" value="1"/>
</dbReference>
<dbReference type="AlphaFoldDB" id="A0A9Q0BL29"/>
<evidence type="ECO:0000256" key="1">
    <source>
        <dbReference type="ARBA" id="ARBA00023157"/>
    </source>
</evidence>
<dbReference type="SMART" id="SM00020">
    <property type="entry name" value="Tryp_SPc"/>
    <property type="match status" value="1"/>
</dbReference>
<dbReference type="PROSITE" id="PS00134">
    <property type="entry name" value="TRYPSIN_HIS"/>
    <property type="match status" value="1"/>
</dbReference>
<keyword evidence="3" id="KW-0378">Hydrolase</keyword>
<dbReference type="EMBL" id="JAMKOV010000033">
    <property type="protein sequence ID" value="KAI8035555.1"/>
    <property type="molecule type" value="Genomic_DNA"/>
</dbReference>
<comment type="caution">
    <text evidence="5">The sequence shown here is derived from an EMBL/GenBank/DDBJ whole genome shotgun (WGS) entry which is preliminary data.</text>
</comment>
<feature type="domain" description="Peptidase S1" evidence="4">
    <location>
        <begin position="59"/>
        <end position="294"/>
    </location>
</feature>
<dbReference type="CDD" id="cd00190">
    <property type="entry name" value="Tryp_SPc"/>
    <property type="match status" value="1"/>
</dbReference>
<evidence type="ECO:0000259" key="4">
    <source>
        <dbReference type="PROSITE" id="PS50240"/>
    </source>
</evidence>
<keyword evidence="1" id="KW-1015">Disulfide bond</keyword>
<name>A0A9Q0BL29_9MUSC</name>
<evidence type="ECO:0000313" key="6">
    <source>
        <dbReference type="Proteomes" id="UP001059596"/>
    </source>
</evidence>
<evidence type="ECO:0000313" key="5">
    <source>
        <dbReference type="EMBL" id="KAI8035555.1"/>
    </source>
</evidence>
<dbReference type="InterPro" id="IPR043504">
    <property type="entry name" value="Peptidase_S1_PA_chymotrypsin"/>
</dbReference>
<organism evidence="5 6">
    <name type="scientific">Drosophila gunungcola</name>
    <name type="common">fruit fly</name>
    <dbReference type="NCBI Taxonomy" id="103775"/>
    <lineage>
        <taxon>Eukaryota</taxon>
        <taxon>Metazoa</taxon>
        <taxon>Ecdysozoa</taxon>
        <taxon>Arthropoda</taxon>
        <taxon>Hexapoda</taxon>
        <taxon>Insecta</taxon>
        <taxon>Pterygota</taxon>
        <taxon>Neoptera</taxon>
        <taxon>Endopterygota</taxon>
        <taxon>Diptera</taxon>
        <taxon>Brachycera</taxon>
        <taxon>Muscomorpha</taxon>
        <taxon>Ephydroidea</taxon>
        <taxon>Drosophilidae</taxon>
        <taxon>Drosophila</taxon>
        <taxon>Sophophora</taxon>
    </lineage>
</organism>
<comment type="similarity">
    <text evidence="2">Belongs to the peptidase S1 family. CLIP subfamily.</text>
</comment>
<dbReference type="InterPro" id="IPR009003">
    <property type="entry name" value="Peptidase_S1_PA"/>
</dbReference>
<evidence type="ECO:0000256" key="2">
    <source>
        <dbReference type="ARBA" id="ARBA00024195"/>
    </source>
</evidence>
<evidence type="ECO:0000256" key="3">
    <source>
        <dbReference type="RuleBase" id="RU363034"/>
    </source>
</evidence>
<dbReference type="InterPro" id="IPR001314">
    <property type="entry name" value="Peptidase_S1A"/>
</dbReference>
<dbReference type="PRINTS" id="PR00722">
    <property type="entry name" value="CHYMOTRYPSIN"/>
</dbReference>
<dbReference type="OrthoDB" id="5597713at2759"/>
<dbReference type="GO" id="GO:0004252">
    <property type="term" value="F:serine-type endopeptidase activity"/>
    <property type="evidence" value="ECO:0007669"/>
    <property type="project" value="InterPro"/>
</dbReference>
<dbReference type="FunFam" id="2.40.10.10:FF:000068">
    <property type="entry name" value="transmembrane protease serine 2"/>
    <property type="match status" value="1"/>
</dbReference>
<protein>
    <recommendedName>
        <fullName evidence="4">Peptidase S1 domain-containing protein</fullName>
    </recommendedName>
</protein>